<dbReference type="HOGENOM" id="CLU_1865666_0_0_1"/>
<dbReference type="EMBL" id="CM002237">
    <property type="protein sequence ID" value="EAA34185.1"/>
    <property type="molecule type" value="Genomic_DNA"/>
</dbReference>
<evidence type="ECO:0000313" key="2">
    <source>
        <dbReference type="Proteomes" id="UP000001805"/>
    </source>
</evidence>
<dbReference type="GeneID" id="3879586"/>
<dbReference type="InParanoid" id="Q1K8Q2"/>
<dbReference type="AlphaFoldDB" id="Q1K8Q2"/>
<dbReference type="KEGG" id="ncr:NCU08492"/>
<dbReference type="VEuPathDB" id="FungiDB:NCU08492"/>
<keyword evidence="2" id="KW-1185">Reference proteome</keyword>
<organism evidence="1 2">
    <name type="scientific">Neurospora crassa (strain ATCC 24698 / 74-OR23-1A / CBS 708.71 / DSM 1257 / FGSC 987)</name>
    <dbReference type="NCBI Taxonomy" id="367110"/>
    <lineage>
        <taxon>Eukaryota</taxon>
        <taxon>Fungi</taxon>
        <taxon>Dikarya</taxon>
        <taxon>Ascomycota</taxon>
        <taxon>Pezizomycotina</taxon>
        <taxon>Sordariomycetes</taxon>
        <taxon>Sordariomycetidae</taxon>
        <taxon>Sordariales</taxon>
        <taxon>Sordariaceae</taxon>
        <taxon>Neurospora</taxon>
    </lineage>
</organism>
<gene>
    <name evidence="1" type="ORF">NCU08492</name>
</gene>
<sequence>MSVVCQKNRLTNETQDKRSGVSTASSLRKTAIRITSILAPVPLSHKACAPELFSCSCCVLKAQKTFASVLSPSNGKRSTSGLLLWVCVHARQCKGGICGNRAWDIKGADECTCSATSLEDLRIIAKHDSPHKDLAKQ</sequence>
<accession>Q1K8Q2</accession>
<reference evidence="1 2" key="1">
    <citation type="journal article" date="2003" name="Nature">
        <title>The genome sequence of the filamentous fungus Neurospora crassa.</title>
        <authorList>
            <person name="Galagan J.E."/>
            <person name="Calvo S.E."/>
            <person name="Borkovich K.A."/>
            <person name="Selker E.U."/>
            <person name="Read N.D."/>
            <person name="Jaffe D."/>
            <person name="FitzHugh W."/>
            <person name="Ma L.J."/>
            <person name="Smirnov S."/>
            <person name="Purcell S."/>
            <person name="Rehman B."/>
            <person name="Elkins T."/>
            <person name="Engels R."/>
            <person name="Wang S."/>
            <person name="Nielsen C.B."/>
            <person name="Butler J."/>
            <person name="Endrizzi M."/>
            <person name="Qui D."/>
            <person name="Ianakiev P."/>
            <person name="Bell-Pedersen D."/>
            <person name="Nelson M.A."/>
            <person name="Werner-Washburne M."/>
            <person name="Selitrennikoff C.P."/>
            <person name="Kinsey J.A."/>
            <person name="Braun E.L."/>
            <person name="Zelter A."/>
            <person name="Schulte U."/>
            <person name="Kothe G.O."/>
            <person name="Jedd G."/>
            <person name="Mewes W."/>
            <person name="Staben C."/>
            <person name="Marcotte E."/>
            <person name="Greenberg D."/>
            <person name="Roy A."/>
            <person name="Foley K."/>
            <person name="Naylor J."/>
            <person name="Stange-Thomann N."/>
            <person name="Barrett R."/>
            <person name="Gnerre S."/>
            <person name="Kamal M."/>
            <person name="Kamvysselis M."/>
            <person name="Mauceli E."/>
            <person name="Bielke C."/>
            <person name="Rudd S."/>
            <person name="Frishman D."/>
            <person name="Krystofova S."/>
            <person name="Rasmussen C."/>
            <person name="Metzenberg R.L."/>
            <person name="Perkins D.D."/>
            <person name="Kroken S."/>
            <person name="Cogoni C."/>
            <person name="Macino G."/>
            <person name="Catcheside D."/>
            <person name="Li W."/>
            <person name="Pratt R.J."/>
            <person name="Osmani S.A."/>
            <person name="DeSouza C.P."/>
            <person name="Glass L."/>
            <person name="Orbach M.J."/>
            <person name="Berglund J.A."/>
            <person name="Voelker R."/>
            <person name="Yarden O."/>
            <person name="Plamann M."/>
            <person name="Seiler S."/>
            <person name="Dunlap J."/>
            <person name="Radford A."/>
            <person name="Aramayo R."/>
            <person name="Natvig D.O."/>
            <person name="Alex L.A."/>
            <person name="Mannhaupt G."/>
            <person name="Ebbole D.J."/>
            <person name="Freitag M."/>
            <person name="Paulsen I."/>
            <person name="Sachs M.S."/>
            <person name="Lander E.S."/>
            <person name="Nusbaum C."/>
            <person name="Birren B."/>
        </authorList>
    </citation>
    <scope>NUCLEOTIDE SEQUENCE [LARGE SCALE GENOMIC DNA]</scope>
    <source>
        <strain evidence="2">ATCC 24698 / 74-OR23-1A / CBS 708.71 / DSM 1257 / FGSC 987</strain>
    </source>
</reference>
<dbReference type="RefSeq" id="XP_963421.1">
    <property type="nucleotide sequence ID" value="XM_958328.2"/>
</dbReference>
<dbReference type="PaxDb" id="5141-EFNCRP00000008463"/>
<dbReference type="Proteomes" id="UP000001805">
    <property type="component" value="Chromosome 6, Linkage Group II"/>
</dbReference>
<evidence type="ECO:0000313" key="1">
    <source>
        <dbReference type="EMBL" id="EAA34185.1"/>
    </source>
</evidence>
<name>Q1K8Q2_NEUCR</name>
<proteinExistence type="predicted"/>
<protein>
    <submittedName>
        <fullName evidence="1">Uncharacterized protein</fullName>
    </submittedName>
</protein>